<name>A0A158FB83_9BURK</name>
<gene>
    <name evidence="1" type="ORF">AWB65_00720</name>
</gene>
<dbReference type="InterPro" id="IPR021710">
    <property type="entry name" value="DUF3293"/>
</dbReference>
<evidence type="ECO:0000313" key="1">
    <source>
        <dbReference type="EMBL" id="SAL17007.1"/>
    </source>
</evidence>
<keyword evidence="2" id="KW-1185">Reference proteome</keyword>
<evidence type="ECO:0008006" key="3">
    <source>
        <dbReference type="Google" id="ProtNLM"/>
    </source>
</evidence>
<dbReference type="STRING" id="326474.AWB65_00720"/>
<protein>
    <recommendedName>
        <fullName evidence="3">DUF3293 domain-containing protein</fullName>
    </recommendedName>
</protein>
<comment type="caution">
    <text evidence="1">The sequence shown here is derived from an EMBL/GenBank/DDBJ whole genome shotgun (WGS) entry which is preliminary data.</text>
</comment>
<dbReference type="Proteomes" id="UP000054977">
    <property type="component" value="Unassembled WGS sequence"/>
</dbReference>
<accession>A0A158FB83</accession>
<organism evidence="1 2">
    <name type="scientific">Caballeronia humi</name>
    <dbReference type="NCBI Taxonomy" id="326474"/>
    <lineage>
        <taxon>Bacteria</taxon>
        <taxon>Pseudomonadati</taxon>
        <taxon>Pseudomonadota</taxon>
        <taxon>Betaproteobacteria</taxon>
        <taxon>Burkholderiales</taxon>
        <taxon>Burkholderiaceae</taxon>
        <taxon>Caballeronia</taxon>
    </lineage>
</organism>
<dbReference type="EMBL" id="FCNW02000002">
    <property type="protein sequence ID" value="SAL17007.1"/>
    <property type="molecule type" value="Genomic_DNA"/>
</dbReference>
<dbReference type="Pfam" id="PF11697">
    <property type="entry name" value="DUF3293"/>
    <property type="match status" value="1"/>
</dbReference>
<evidence type="ECO:0000313" key="2">
    <source>
        <dbReference type="Proteomes" id="UP000054977"/>
    </source>
</evidence>
<proteinExistence type="predicted"/>
<dbReference type="OrthoDB" id="8548211at2"/>
<dbReference type="AlphaFoldDB" id="A0A158FB83"/>
<dbReference type="RefSeq" id="WP_087665829.1">
    <property type="nucleotide sequence ID" value="NZ_FCNW02000002.1"/>
</dbReference>
<reference evidence="1" key="1">
    <citation type="submission" date="2016-01" db="EMBL/GenBank/DDBJ databases">
        <authorList>
            <person name="Peeters C."/>
        </authorList>
    </citation>
    <scope>NUCLEOTIDE SEQUENCE [LARGE SCALE GENOMIC DNA]</scope>
    <source>
        <strain evidence="1">LMG 22934</strain>
    </source>
</reference>
<sequence length="145" mass="15572">MNHETLAAYMATLYRIHTQPAIDVRIGETNAAVAALLALHRVESAVFVTAFNPFSRRLGDEQNAARQHRLAEYLDGLTLAAIAGAGIDPTGAWPAETSLLALGATSATADDLMREFEQNAVVVIDRKGSVRLLLHPQLRDAPSLG</sequence>